<evidence type="ECO:0000256" key="3">
    <source>
        <dbReference type="ARBA" id="ARBA00023015"/>
    </source>
</evidence>
<accession>A0A939QLD9</accession>
<comment type="caution">
    <text evidence="10">The sequence shown here is derived from an EMBL/GenBank/DDBJ whole genome shotgun (WGS) entry which is preliminary data.</text>
</comment>
<dbReference type="PANTHER" id="PTHR33164">
    <property type="entry name" value="TRANSCRIPTIONAL REGULATOR, MARR FAMILY"/>
    <property type="match status" value="1"/>
</dbReference>
<dbReference type="Gene3D" id="1.10.10.10">
    <property type="entry name" value="Winged helix-like DNA-binding domain superfamily/Winged helix DNA-binding domain"/>
    <property type="match status" value="1"/>
</dbReference>
<dbReference type="PROSITE" id="PS01117">
    <property type="entry name" value="HTH_MARR_1"/>
    <property type="match status" value="1"/>
</dbReference>
<keyword evidence="4" id="KW-0843">Virulence</keyword>
<evidence type="ECO:0000256" key="2">
    <source>
        <dbReference type="ARBA" id="ARBA00022490"/>
    </source>
</evidence>
<evidence type="ECO:0000313" key="10">
    <source>
        <dbReference type="EMBL" id="MBO3664340.1"/>
    </source>
</evidence>
<sequence length="150" mass="16546">MVCFSLYSASRATTRAYTSLLEPWSLSYPQYLALVALWLEGEQSVNAMGEALELDSGTLSPLLKRLEEKGLIERHRSARDQRVVMISPTVRAQELRAELAHIPAAIARGMGLPDIESALRLVDALHRLTAGMDDVRDGAQVSARQKEGSR</sequence>
<dbReference type="GO" id="GO:0006950">
    <property type="term" value="P:response to stress"/>
    <property type="evidence" value="ECO:0007669"/>
    <property type="project" value="TreeGrafter"/>
</dbReference>
<evidence type="ECO:0000313" key="11">
    <source>
        <dbReference type="Proteomes" id="UP000680132"/>
    </source>
</evidence>
<dbReference type="PANTHER" id="PTHR33164:SF5">
    <property type="entry name" value="ORGANIC HYDROPEROXIDE RESISTANCE TRANSCRIPTIONAL REGULATOR"/>
    <property type="match status" value="1"/>
</dbReference>
<keyword evidence="6" id="KW-0804">Transcription</keyword>
<dbReference type="InterPro" id="IPR011991">
    <property type="entry name" value="ArsR-like_HTH"/>
</dbReference>
<organism evidence="10 11">
    <name type="scientific">Microbacterium stercoris</name>
    <dbReference type="NCBI Taxonomy" id="2820289"/>
    <lineage>
        <taxon>Bacteria</taxon>
        <taxon>Bacillati</taxon>
        <taxon>Actinomycetota</taxon>
        <taxon>Actinomycetes</taxon>
        <taxon>Micrococcales</taxon>
        <taxon>Microbacteriaceae</taxon>
        <taxon>Microbacterium</taxon>
    </lineage>
</organism>
<dbReference type="InterPro" id="IPR000835">
    <property type="entry name" value="HTH_MarR-typ"/>
</dbReference>
<protein>
    <recommendedName>
        <fullName evidence="7">HTH-type transcriptional regulator MgrA</fullName>
    </recommendedName>
</protein>
<dbReference type="SUPFAM" id="SSF46785">
    <property type="entry name" value="Winged helix' DNA-binding domain"/>
    <property type="match status" value="1"/>
</dbReference>
<keyword evidence="11" id="KW-1185">Reference proteome</keyword>
<dbReference type="SMART" id="SM00347">
    <property type="entry name" value="HTH_MARR"/>
    <property type="match status" value="1"/>
</dbReference>
<dbReference type="GO" id="GO:0003700">
    <property type="term" value="F:DNA-binding transcription factor activity"/>
    <property type="evidence" value="ECO:0007669"/>
    <property type="project" value="InterPro"/>
</dbReference>
<evidence type="ECO:0000256" key="1">
    <source>
        <dbReference type="ARBA" id="ARBA00004496"/>
    </source>
</evidence>
<dbReference type="InterPro" id="IPR036388">
    <property type="entry name" value="WH-like_DNA-bd_sf"/>
</dbReference>
<comment type="subcellular location">
    <subcellularLocation>
        <location evidence="1">Cytoplasm</location>
    </subcellularLocation>
</comment>
<dbReference type="InterPro" id="IPR055166">
    <property type="entry name" value="Transc_reg_Sar_Rot_HTH"/>
</dbReference>
<feature type="domain" description="HTH marR-type" evidence="8">
    <location>
        <begin position="1"/>
        <end position="127"/>
    </location>
</feature>
<evidence type="ECO:0000256" key="4">
    <source>
        <dbReference type="ARBA" id="ARBA00023026"/>
    </source>
</evidence>
<dbReference type="Proteomes" id="UP000680132">
    <property type="component" value="Unassembled WGS sequence"/>
</dbReference>
<keyword evidence="3" id="KW-0805">Transcription regulation</keyword>
<dbReference type="InterPro" id="IPR039422">
    <property type="entry name" value="MarR/SlyA-like"/>
</dbReference>
<reference evidence="10" key="1">
    <citation type="submission" date="2021-03" db="EMBL/GenBank/DDBJ databases">
        <title>Microbacterium sp. nov., a novel actinobacterium isolated from cow dung.</title>
        <authorList>
            <person name="Zhang L."/>
        </authorList>
    </citation>
    <scope>NUCLEOTIDE SEQUENCE</scope>
    <source>
        <strain evidence="10">NEAU-LLB</strain>
    </source>
</reference>
<dbReference type="PRINTS" id="PR00598">
    <property type="entry name" value="HTHMARR"/>
</dbReference>
<evidence type="ECO:0000256" key="6">
    <source>
        <dbReference type="ARBA" id="ARBA00023163"/>
    </source>
</evidence>
<proteinExistence type="predicted"/>
<dbReference type="GO" id="GO:0003677">
    <property type="term" value="F:DNA binding"/>
    <property type="evidence" value="ECO:0007669"/>
    <property type="project" value="UniProtKB-KW"/>
</dbReference>
<name>A0A939QLD9_9MICO</name>
<dbReference type="CDD" id="cd00090">
    <property type="entry name" value="HTH_ARSR"/>
    <property type="match status" value="1"/>
</dbReference>
<dbReference type="Pfam" id="PF22381">
    <property type="entry name" value="Staph_reg_Sar_Rot"/>
    <property type="match status" value="1"/>
</dbReference>
<gene>
    <name evidence="9" type="ORF">J5V96_02350</name>
    <name evidence="10" type="ORF">J5V96_12595</name>
</gene>
<dbReference type="AlphaFoldDB" id="A0A939QLD9"/>
<keyword evidence="2" id="KW-0963">Cytoplasm</keyword>
<dbReference type="EMBL" id="JAGFOA010000001">
    <property type="protein sequence ID" value="MBO3662348.1"/>
    <property type="molecule type" value="Genomic_DNA"/>
</dbReference>
<keyword evidence="5" id="KW-0238">DNA-binding</keyword>
<evidence type="ECO:0000259" key="8">
    <source>
        <dbReference type="PROSITE" id="PS50995"/>
    </source>
</evidence>
<dbReference type="GO" id="GO:0005737">
    <property type="term" value="C:cytoplasm"/>
    <property type="evidence" value="ECO:0007669"/>
    <property type="project" value="UniProtKB-SubCell"/>
</dbReference>
<evidence type="ECO:0000313" key="9">
    <source>
        <dbReference type="EMBL" id="MBO3662348.1"/>
    </source>
</evidence>
<dbReference type="EMBL" id="JAGFOA010000005">
    <property type="protein sequence ID" value="MBO3664340.1"/>
    <property type="molecule type" value="Genomic_DNA"/>
</dbReference>
<evidence type="ECO:0000256" key="5">
    <source>
        <dbReference type="ARBA" id="ARBA00023125"/>
    </source>
</evidence>
<dbReference type="InterPro" id="IPR036390">
    <property type="entry name" value="WH_DNA-bd_sf"/>
</dbReference>
<dbReference type="PROSITE" id="PS50995">
    <property type="entry name" value="HTH_MARR_2"/>
    <property type="match status" value="1"/>
</dbReference>
<dbReference type="InterPro" id="IPR023187">
    <property type="entry name" value="Tscrpt_reg_MarR-type_CS"/>
</dbReference>
<evidence type="ECO:0000256" key="7">
    <source>
        <dbReference type="ARBA" id="ARBA00040307"/>
    </source>
</evidence>